<protein>
    <recommendedName>
        <fullName evidence="3">DUF2071 domain-containing protein</fullName>
    </recommendedName>
</protein>
<evidence type="ECO:0008006" key="3">
    <source>
        <dbReference type="Google" id="ProtNLM"/>
    </source>
</evidence>
<dbReference type="PANTHER" id="PTHR39186:SF1">
    <property type="entry name" value="DUF2071 DOMAIN-CONTAINING PROTEIN"/>
    <property type="match status" value="1"/>
</dbReference>
<dbReference type="InterPro" id="IPR023375">
    <property type="entry name" value="ADC_dom_sf"/>
</dbReference>
<dbReference type="Pfam" id="PF09844">
    <property type="entry name" value="DUF2071"/>
    <property type="match status" value="1"/>
</dbReference>
<evidence type="ECO:0000313" key="1">
    <source>
        <dbReference type="EMBL" id="ARS34044.1"/>
    </source>
</evidence>
<dbReference type="AlphaFoldDB" id="A0A1X9YMF6"/>
<dbReference type="Gene3D" id="2.40.400.10">
    <property type="entry name" value="Acetoacetate decarboxylase-like"/>
    <property type="match status" value="1"/>
</dbReference>
<name>A0A1X9YMF6_9BACT</name>
<dbReference type="EMBL" id="CP021235">
    <property type="protein sequence ID" value="ARS34044.1"/>
    <property type="molecule type" value="Genomic_DNA"/>
</dbReference>
<gene>
    <name evidence="1" type="ORF">CA264_00525</name>
</gene>
<organism evidence="1 2">
    <name type="scientific">Pontibacter actiniarum</name>
    <dbReference type="NCBI Taxonomy" id="323450"/>
    <lineage>
        <taxon>Bacteria</taxon>
        <taxon>Pseudomonadati</taxon>
        <taxon>Bacteroidota</taxon>
        <taxon>Cytophagia</taxon>
        <taxon>Cytophagales</taxon>
        <taxon>Hymenobacteraceae</taxon>
        <taxon>Pontibacter</taxon>
    </lineage>
</organism>
<dbReference type="Proteomes" id="UP000266292">
    <property type="component" value="Chromosome"/>
</dbReference>
<dbReference type="SUPFAM" id="SSF160104">
    <property type="entry name" value="Acetoacetate decarboxylase-like"/>
    <property type="match status" value="1"/>
</dbReference>
<dbReference type="InterPro" id="IPR018644">
    <property type="entry name" value="DUF2071"/>
</dbReference>
<evidence type="ECO:0000313" key="2">
    <source>
        <dbReference type="Proteomes" id="UP000266292"/>
    </source>
</evidence>
<keyword evidence="2" id="KW-1185">Reference proteome</keyword>
<accession>A0A1X9YMF6</accession>
<proteinExistence type="predicted"/>
<dbReference type="OrthoDB" id="1421826at2"/>
<dbReference type="KEGG" id="pact:CA264_00525"/>
<sequence length="117" mass="13578">MGASNGRWRYYQEWNNATFLHWQVDYDELVKLVPDDLEIDLFKGKPWVSLVAFTMEKIRSRNLPYFSPVSNFDEINIRTYVKYNNKAGVYFRSIEGGAKISCQVAKSLSELPTDTQG</sequence>
<dbReference type="PANTHER" id="PTHR39186">
    <property type="entry name" value="DUF2071 FAMILY PROTEIN"/>
    <property type="match status" value="1"/>
</dbReference>
<reference evidence="2" key="1">
    <citation type="submission" date="2017-05" db="EMBL/GenBank/DDBJ databases">
        <authorList>
            <person name="Ray J."/>
            <person name="Price M."/>
            <person name="Deutschbauer A."/>
        </authorList>
    </citation>
    <scope>NUCLEOTIDE SEQUENCE [LARGE SCALE GENOMIC DNA]</scope>
    <source>
        <strain evidence="2">DSM 19842</strain>
    </source>
</reference>